<dbReference type="EMBL" id="HBUF01583139">
    <property type="protein sequence ID" value="CAG6770881.1"/>
    <property type="molecule type" value="Transcribed_RNA"/>
</dbReference>
<accession>A0A8D9ATH5</accession>
<dbReference type="EMBL" id="HBUF01583140">
    <property type="protein sequence ID" value="CAG6770882.1"/>
    <property type="molecule type" value="Transcribed_RNA"/>
</dbReference>
<proteinExistence type="predicted"/>
<reference evidence="1" key="1">
    <citation type="submission" date="2021-05" db="EMBL/GenBank/DDBJ databases">
        <authorList>
            <person name="Alioto T."/>
            <person name="Alioto T."/>
            <person name="Gomez Garrido J."/>
        </authorList>
    </citation>
    <scope>NUCLEOTIDE SEQUENCE</scope>
</reference>
<dbReference type="AlphaFoldDB" id="A0A8D9ATH5"/>
<name>A0A8D9ATH5_9HEMI</name>
<evidence type="ECO:0000313" key="1">
    <source>
        <dbReference type="EMBL" id="CAG6770882.1"/>
    </source>
</evidence>
<organism evidence="1">
    <name type="scientific">Cacopsylla melanoneura</name>
    <dbReference type="NCBI Taxonomy" id="428564"/>
    <lineage>
        <taxon>Eukaryota</taxon>
        <taxon>Metazoa</taxon>
        <taxon>Ecdysozoa</taxon>
        <taxon>Arthropoda</taxon>
        <taxon>Hexapoda</taxon>
        <taxon>Insecta</taxon>
        <taxon>Pterygota</taxon>
        <taxon>Neoptera</taxon>
        <taxon>Paraneoptera</taxon>
        <taxon>Hemiptera</taxon>
        <taxon>Sternorrhyncha</taxon>
        <taxon>Psylloidea</taxon>
        <taxon>Psyllidae</taxon>
        <taxon>Psyllinae</taxon>
        <taxon>Cacopsylla</taxon>
    </lineage>
</organism>
<sequence length="120" mass="14315">MNRPFHTLEINMESLIGKYMDFGLVSVELPLPILSTFSRHTTSKKVILKSCVLLSLKTPYISFKDIYIHNKFHKKEEKMNHRLNQTRKNIEPQEKIVYCVYRQLIYVEQFLINTLFCFSL</sequence>
<protein>
    <submittedName>
        <fullName evidence="1">Uncharacterized protein</fullName>
    </submittedName>
</protein>